<gene>
    <name evidence="3" type="ORF">HDF16_002505</name>
</gene>
<protein>
    <submittedName>
        <fullName evidence="3">Uncharacterized protein</fullName>
    </submittedName>
</protein>
<feature type="signal peptide" evidence="2">
    <location>
        <begin position="1"/>
        <end position="25"/>
    </location>
</feature>
<feature type="chain" id="PRO_5030708682" evidence="2">
    <location>
        <begin position="26"/>
        <end position="887"/>
    </location>
</feature>
<evidence type="ECO:0000313" key="4">
    <source>
        <dbReference type="Proteomes" id="UP000540989"/>
    </source>
</evidence>
<dbReference type="InterPro" id="IPR006311">
    <property type="entry name" value="TAT_signal"/>
</dbReference>
<evidence type="ECO:0000313" key="3">
    <source>
        <dbReference type="EMBL" id="MBB5057799.1"/>
    </source>
</evidence>
<keyword evidence="2" id="KW-0732">Signal</keyword>
<reference evidence="3 4" key="1">
    <citation type="submission" date="2020-08" db="EMBL/GenBank/DDBJ databases">
        <title>Genomic Encyclopedia of Type Strains, Phase IV (KMG-V): Genome sequencing to study the core and pangenomes of soil and plant-associated prokaryotes.</title>
        <authorList>
            <person name="Whitman W."/>
        </authorList>
    </citation>
    <scope>NUCLEOTIDE SEQUENCE [LARGE SCALE GENOMIC DNA]</scope>
    <source>
        <strain evidence="3 4">M8UP14</strain>
    </source>
</reference>
<sequence length="887" mass="94529">MSTSRRRFLIATIAALLVSTAPAHADPARFDLAGPKVEVRVTRDGVTLPVAQVPNLKVGDKIWLHPDFPPSQSVKYLLVAAFLRGTTNPPPDNWFTRIETWNKGVQSEGVFITVPPEAQQVILFLAPETGGDFTTLRSAVKGRPGIFVRASQDLNEAGFEQARIEKYLESMKTVDPNDAKALSEHSTLLARTLALKPNENCFKQPVDAQYNCLTQSGNQLLLDDGHGQTVAAALSNGPSSDFILQASNTSLVGGGLYSAYVGAIVDLVRLTASLHTAQYQYIPAIAFPSDQQLNLRLNAPPSFHNPKSVIVIGLPGIQAATPPPLRAADPKQVACLLRPDLVLGLEGAPLVYSTSFAHELTLHVNSEDRIPDVPLAPDAFRGGLIVNHERHREMLPVSTPDDAGIVTVPTTKSTDDPKAATSADAKPVPKAVFPPGTLTGTVSGMWGFDHFTGPTLPLQNVPGKGWKLVTTDPLIVGQDNHLTLASSGTACVQAIISDSVPGTETKLDWKRADKPDEISLNLPLKSLNKDTVELAIKQYGAPALDKVTAKTYSEPAKLESLNLHAGDSTAVLSGTSLDQVKQLELKGIIFTPTPSHDAPQASESKGDLQLSLDTKTSDAKAIDSKNSAPKLSPGDKLTATATLKDGRTLTLPFTVGSARPSITLLSKGIDQAKSSPIHLSPDDLPINDKLTFFLKSADNYPRGQQIEIASTDDSLHTKLGIADGTLVLQNKHTVLATLEPLKVFGPSAFGPLRLRAIAPDGTTGEWIPLATIVRLPTLTDLHCPTRVRQQPCTLEGSDLYLVDAFSTDQAFTTPTEVPEGFVGNTISIPHPGADTTFYVRLRDDPSTTNQVTLPVLPLSTPPQPAPPASSSVPAQPSAATAVIPPTK</sequence>
<dbReference type="EMBL" id="JACHIP010000003">
    <property type="protein sequence ID" value="MBB5057799.1"/>
    <property type="molecule type" value="Genomic_DNA"/>
</dbReference>
<dbReference type="RefSeq" id="WP_184216926.1">
    <property type="nucleotide sequence ID" value="NZ_JACHIP010000003.1"/>
</dbReference>
<feature type="region of interest" description="Disordered" evidence="1">
    <location>
        <begin position="399"/>
        <end position="428"/>
    </location>
</feature>
<evidence type="ECO:0000256" key="1">
    <source>
        <dbReference type="SAM" id="MobiDB-lite"/>
    </source>
</evidence>
<dbReference type="Proteomes" id="UP000540989">
    <property type="component" value="Unassembled WGS sequence"/>
</dbReference>
<dbReference type="PROSITE" id="PS51318">
    <property type="entry name" value="TAT"/>
    <property type="match status" value="1"/>
</dbReference>
<organism evidence="3 4">
    <name type="scientific">Granulicella aggregans</name>
    <dbReference type="NCBI Taxonomy" id="474949"/>
    <lineage>
        <taxon>Bacteria</taxon>
        <taxon>Pseudomonadati</taxon>
        <taxon>Acidobacteriota</taxon>
        <taxon>Terriglobia</taxon>
        <taxon>Terriglobales</taxon>
        <taxon>Acidobacteriaceae</taxon>
        <taxon>Granulicella</taxon>
    </lineage>
</organism>
<accession>A0A7W8E407</accession>
<proteinExistence type="predicted"/>
<keyword evidence="4" id="KW-1185">Reference proteome</keyword>
<evidence type="ECO:0000256" key="2">
    <source>
        <dbReference type="SAM" id="SignalP"/>
    </source>
</evidence>
<comment type="caution">
    <text evidence="3">The sequence shown here is derived from an EMBL/GenBank/DDBJ whole genome shotgun (WGS) entry which is preliminary data.</text>
</comment>
<dbReference type="AlphaFoldDB" id="A0A7W8E407"/>
<feature type="region of interest" description="Disordered" evidence="1">
    <location>
        <begin position="856"/>
        <end position="887"/>
    </location>
</feature>
<name>A0A7W8E407_9BACT</name>
<feature type="compositionally biased region" description="Low complexity" evidence="1">
    <location>
        <begin position="868"/>
        <end position="881"/>
    </location>
</feature>